<evidence type="ECO:0000313" key="4">
    <source>
        <dbReference type="Proteomes" id="UP000261340"/>
    </source>
</evidence>
<sequence length="135" mass="15609">MKIVEFNCDAGAPVYLYEYQHPPKFLQQKRPSFVGSDHGDEIFTVLGFCFTATHDEEQLSRMMMSYWGNFARTGSPNGDNLVHWPKYGADEKYLAIGLKKQVTGQYLKKDQFVFLTQTLPEKIKQHEENAEHSEL</sequence>
<dbReference type="GeneTree" id="ENSGT00940000155200"/>
<dbReference type="Proteomes" id="UP000261340">
    <property type="component" value="Unplaced"/>
</dbReference>
<proteinExistence type="inferred from homology"/>
<protein>
    <recommendedName>
        <fullName evidence="2">Carboxylesterase type B domain-containing protein</fullName>
    </recommendedName>
</protein>
<evidence type="ECO:0000256" key="1">
    <source>
        <dbReference type="ARBA" id="ARBA00005964"/>
    </source>
</evidence>
<evidence type="ECO:0000313" key="3">
    <source>
        <dbReference type="Ensembl" id="ENSACIP00000000120.1"/>
    </source>
</evidence>
<reference evidence="3" key="2">
    <citation type="submission" date="2025-09" db="UniProtKB">
        <authorList>
            <consortium name="Ensembl"/>
        </authorList>
    </citation>
    <scope>IDENTIFICATION</scope>
</reference>
<comment type="similarity">
    <text evidence="1">Belongs to the type-B carboxylesterase/lipase family.</text>
</comment>
<dbReference type="Ensembl" id="ENSACIT00000000124.1">
    <property type="protein sequence ID" value="ENSACIP00000000120.1"/>
    <property type="gene ID" value="ENSACIG00000000093.1"/>
</dbReference>
<feature type="domain" description="Carboxylesterase type B" evidence="2">
    <location>
        <begin position="7"/>
        <end position="112"/>
    </location>
</feature>
<evidence type="ECO:0000259" key="2">
    <source>
        <dbReference type="Pfam" id="PF00135"/>
    </source>
</evidence>
<dbReference type="InterPro" id="IPR002018">
    <property type="entry name" value="CarbesteraseB"/>
</dbReference>
<dbReference type="AlphaFoldDB" id="A0A3Q0QRH2"/>
<dbReference type="Gene3D" id="3.40.50.1820">
    <property type="entry name" value="alpha/beta hydrolase"/>
    <property type="match status" value="1"/>
</dbReference>
<keyword evidence="4" id="KW-1185">Reference proteome</keyword>
<dbReference type="InterPro" id="IPR050309">
    <property type="entry name" value="Type-B_Carboxylest/Lipase"/>
</dbReference>
<dbReference type="SUPFAM" id="SSF53474">
    <property type="entry name" value="alpha/beta-Hydrolases"/>
    <property type="match status" value="1"/>
</dbReference>
<name>A0A3Q0QRH2_AMPCI</name>
<accession>A0A3Q0QRH2</accession>
<organism evidence="3 4">
    <name type="scientific">Amphilophus citrinellus</name>
    <name type="common">Midas cichlid</name>
    <name type="synonym">Cichlasoma citrinellum</name>
    <dbReference type="NCBI Taxonomy" id="61819"/>
    <lineage>
        <taxon>Eukaryota</taxon>
        <taxon>Metazoa</taxon>
        <taxon>Chordata</taxon>
        <taxon>Craniata</taxon>
        <taxon>Vertebrata</taxon>
        <taxon>Euteleostomi</taxon>
        <taxon>Actinopterygii</taxon>
        <taxon>Neopterygii</taxon>
        <taxon>Teleostei</taxon>
        <taxon>Neoteleostei</taxon>
        <taxon>Acanthomorphata</taxon>
        <taxon>Ovalentaria</taxon>
        <taxon>Cichlomorphae</taxon>
        <taxon>Cichliformes</taxon>
        <taxon>Cichlidae</taxon>
        <taxon>New World cichlids</taxon>
        <taxon>Cichlasomatinae</taxon>
        <taxon>Heroini</taxon>
        <taxon>Amphilophus</taxon>
    </lineage>
</organism>
<dbReference type="PANTHER" id="PTHR11559">
    <property type="entry name" value="CARBOXYLESTERASE"/>
    <property type="match status" value="1"/>
</dbReference>
<dbReference type="InterPro" id="IPR029058">
    <property type="entry name" value="AB_hydrolase_fold"/>
</dbReference>
<dbReference type="Pfam" id="PF00135">
    <property type="entry name" value="COesterase"/>
    <property type="match status" value="1"/>
</dbReference>
<reference evidence="3" key="1">
    <citation type="submission" date="2025-08" db="UniProtKB">
        <authorList>
            <consortium name="Ensembl"/>
        </authorList>
    </citation>
    <scope>IDENTIFICATION</scope>
</reference>